<dbReference type="RefSeq" id="WP_187715499.1">
    <property type="nucleotide sequence ID" value="NZ_BAABJC010000001.1"/>
</dbReference>
<evidence type="ECO:0000313" key="1">
    <source>
        <dbReference type="EMBL" id="QNP44078.1"/>
    </source>
</evidence>
<gene>
    <name evidence="1" type="ORF">H9L15_05865</name>
</gene>
<name>A0ABX6T5T7_9SPHN</name>
<dbReference type="EMBL" id="CP060780">
    <property type="protein sequence ID" value="QNP44078.1"/>
    <property type="molecule type" value="Genomic_DNA"/>
</dbReference>
<proteinExistence type="predicted"/>
<sequence length="46" mass="4803">MNIIAFLFLAATAAAPSTSQIDFDARCMIATQLASQQLEGSEALAT</sequence>
<dbReference type="Proteomes" id="UP000516134">
    <property type="component" value="Chromosome"/>
</dbReference>
<evidence type="ECO:0000313" key="2">
    <source>
        <dbReference type="Proteomes" id="UP000516134"/>
    </source>
</evidence>
<reference evidence="1 2" key="1">
    <citation type="submission" date="2020-08" db="EMBL/GenBank/DDBJ databases">
        <title>Genome sequence of Sphingomonas daechungensis KACC 18115T.</title>
        <authorList>
            <person name="Hyun D.-W."/>
            <person name="Bae J.-W."/>
        </authorList>
    </citation>
    <scope>NUCLEOTIDE SEQUENCE [LARGE SCALE GENOMIC DNA]</scope>
    <source>
        <strain evidence="1 2">KACC 18115</strain>
    </source>
</reference>
<protein>
    <submittedName>
        <fullName evidence="1">Uncharacterized protein</fullName>
    </submittedName>
</protein>
<organism evidence="1 2">
    <name type="scientific">Sphingomonas daechungensis</name>
    <dbReference type="NCBI Taxonomy" id="1176646"/>
    <lineage>
        <taxon>Bacteria</taxon>
        <taxon>Pseudomonadati</taxon>
        <taxon>Pseudomonadota</taxon>
        <taxon>Alphaproteobacteria</taxon>
        <taxon>Sphingomonadales</taxon>
        <taxon>Sphingomonadaceae</taxon>
        <taxon>Sphingomonas</taxon>
    </lineage>
</organism>
<accession>A0ABX6T5T7</accession>
<keyword evidence="2" id="KW-1185">Reference proteome</keyword>